<dbReference type="Proteomes" id="UP000309133">
    <property type="component" value="Unassembled WGS sequence"/>
</dbReference>
<dbReference type="InterPro" id="IPR013830">
    <property type="entry name" value="SGNH_hydro"/>
</dbReference>
<dbReference type="Pfam" id="PF13472">
    <property type="entry name" value="Lipase_GDSL_2"/>
    <property type="match status" value="1"/>
</dbReference>
<dbReference type="OrthoDB" id="9805821at2"/>
<proteinExistence type="predicted"/>
<sequence length="178" mass="19988">MNDTTGTTARTTIFLGDSLTEAGNWAEWFPDAGAVNLGVGGDTTELVLERLESVIEQAPGTIVLLIGTNDLAWRRPVEQTVRNIESILWKIHHELPETRVIVQSVLPRDRELADLVREINIHVRQFAPTVKAEWVDLWPELAEEDGEIKPEYSDDRLHLNDAGYSAWVAQLRPVLESA</sequence>
<dbReference type="PANTHER" id="PTHR30383">
    <property type="entry name" value="THIOESTERASE 1/PROTEASE 1/LYSOPHOSPHOLIPASE L1"/>
    <property type="match status" value="1"/>
</dbReference>
<evidence type="ECO:0000313" key="3">
    <source>
        <dbReference type="Proteomes" id="UP000309133"/>
    </source>
</evidence>
<dbReference type="AlphaFoldDB" id="A0A4S4FR48"/>
<reference evidence="2 3" key="1">
    <citation type="submission" date="2019-04" db="EMBL/GenBank/DDBJ databases">
        <authorList>
            <person name="Jiang L."/>
        </authorList>
    </citation>
    <scope>NUCLEOTIDE SEQUENCE [LARGE SCALE GENOMIC DNA]</scope>
    <source>
        <strain evidence="2 3">YIM 131853</strain>
    </source>
</reference>
<feature type="domain" description="SGNH hydrolase-type esterase" evidence="1">
    <location>
        <begin position="14"/>
        <end position="165"/>
    </location>
</feature>
<evidence type="ECO:0000313" key="2">
    <source>
        <dbReference type="EMBL" id="THG32372.1"/>
    </source>
</evidence>
<dbReference type="Gene3D" id="3.40.50.1110">
    <property type="entry name" value="SGNH hydrolase"/>
    <property type="match status" value="1"/>
</dbReference>
<dbReference type="PANTHER" id="PTHR30383:SF5">
    <property type="entry name" value="SGNH HYDROLASE-TYPE ESTERASE DOMAIN-CONTAINING PROTEIN"/>
    <property type="match status" value="1"/>
</dbReference>
<dbReference type="EMBL" id="SSSM01000002">
    <property type="protein sequence ID" value="THG32372.1"/>
    <property type="molecule type" value="Genomic_DNA"/>
</dbReference>
<name>A0A4S4FR48_9MICO</name>
<dbReference type="InterPro" id="IPR036514">
    <property type="entry name" value="SGNH_hydro_sf"/>
</dbReference>
<dbReference type="InterPro" id="IPR051532">
    <property type="entry name" value="Ester_Hydrolysis_Enzymes"/>
</dbReference>
<dbReference type="SUPFAM" id="SSF52266">
    <property type="entry name" value="SGNH hydrolase"/>
    <property type="match status" value="1"/>
</dbReference>
<organism evidence="2 3">
    <name type="scientific">Naasia lichenicola</name>
    <dbReference type="NCBI Taxonomy" id="2565933"/>
    <lineage>
        <taxon>Bacteria</taxon>
        <taxon>Bacillati</taxon>
        <taxon>Actinomycetota</taxon>
        <taxon>Actinomycetes</taxon>
        <taxon>Micrococcales</taxon>
        <taxon>Microbacteriaceae</taxon>
        <taxon>Naasia</taxon>
    </lineage>
</organism>
<keyword evidence="3" id="KW-1185">Reference proteome</keyword>
<evidence type="ECO:0000259" key="1">
    <source>
        <dbReference type="Pfam" id="PF13472"/>
    </source>
</evidence>
<accession>A0A4S4FR48</accession>
<dbReference type="GO" id="GO:0004622">
    <property type="term" value="F:phosphatidylcholine lysophospholipase activity"/>
    <property type="evidence" value="ECO:0007669"/>
    <property type="project" value="TreeGrafter"/>
</dbReference>
<gene>
    <name evidence="2" type="ORF">E6C64_04975</name>
</gene>
<comment type="caution">
    <text evidence="2">The sequence shown here is derived from an EMBL/GenBank/DDBJ whole genome shotgun (WGS) entry which is preliminary data.</text>
</comment>
<dbReference type="RefSeq" id="WP_136426537.1">
    <property type="nucleotide sequence ID" value="NZ_SSSM01000002.1"/>
</dbReference>
<protein>
    <recommendedName>
        <fullName evidence="1">SGNH hydrolase-type esterase domain-containing protein</fullName>
    </recommendedName>
</protein>